<dbReference type="OrthoDB" id="424610at2759"/>
<evidence type="ECO:0000256" key="5">
    <source>
        <dbReference type="ARBA" id="ARBA00022729"/>
    </source>
</evidence>
<evidence type="ECO:0000256" key="3">
    <source>
        <dbReference type="ARBA" id="ARBA00022525"/>
    </source>
</evidence>
<proteinExistence type="predicted"/>
<evidence type="ECO:0000256" key="6">
    <source>
        <dbReference type="ARBA" id="ARBA00022801"/>
    </source>
</evidence>
<dbReference type="EC" id="3.1.1.73" evidence="2"/>
<evidence type="ECO:0000256" key="9">
    <source>
        <dbReference type="ARBA" id="ARBA00034075"/>
    </source>
</evidence>
<dbReference type="AlphaFoldDB" id="A0A6H0XM90"/>
<dbReference type="EMBL" id="CP051139">
    <property type="protein sequence ID" value="QIW95832.1"/>
    <property type="molecule type" value="Genomic_DNA"/>
</dbReference>
<keyword evidence="11" id="KW-1185">Reference proteome</keyword>
<keyword evidence="6" id="KW-0378">Hydrolase</keyword>
<dbReference type="PANTHER" id="PTHR38050">
    <property type="match status" value="1"/>
</dbReference>
<evidence type="ECO:0000256" key="7">
    <source>
        <dbReference type="ARBA" id="ARBA00023277"/>
    </source>
</evidence>
<accession>A0A6H0XM90</accession>
<evidence type="ECO:0000256" key="2">
    <source>
        <dbReference type="ARBA" id="ARBA00013091"/>
    </source>
</evidence>
<comment type="subcellular location">
    <subcellularLocation>
        <location evidence="1">Secreted</location>
    </subcellularLocation>
</comment>
<dbReference type="Gene3D" id="3.40.50.1820">
    <property type="entry name" value="alpha/beta hydrolase"/>
    <property type="match status" value="1"/>
</dbReference>
<organism evidence="10 11">
    <name type="scientific">Peltaster fructicola</name>
    <dbReference type="NCBI Taxonomy" id="286661"/>
    <lineage>
        <taxon>Eukaryota</taxon>
        <taxon>Fungi</taxon>
        <taxon>Dikarya</taxon>
        <taxon>Ascomycota</taxon>
        <taxon>Pezizomycotina</taxon>
        <taxon>Dothideomycetes</taxon>
        <taxon>Dothideomycetes incertae sedis</taxon>
        <taxon>Peltaster</taxon>
    </lineage>
</organism>
<keyword evidence="8" id="KW-0624">Polysaccharide degradation</keyword>
<comment type="catalytic activity">
    <reaction evidence="9">
        <text>feruloyl-polysaccharide + H2O = ferulate + polysaccharide.</text>
        <dbReference type="EC" id="3.1.1.73"/>
    </reaction>
</comment>
<dbReference type="Proteomes" id="UP000503462">
    <property type="component" value="Chromosome 1"/>
</dbReference>
<reference evidence="10 11" key="1">
    <citation type="journal article" date="2016" name="Sci. Rep.">
        <title>Peltaster fructicola genome reveals evolution from an invasive phytopathogen to an ectophytic parasite.</title>
        <authorList>
            <person name="Xu C."/>
            <person name="Chen H."/>
            <person name="Gleason M.L."/>
            <person name="Xu J.R."/>
            <person name="Liu H."/>
            <person name="Zhang R."/>
            <person name="Sun G."/>
        </authorList>
    </citation>
    <scope>NUCLEOTIDE SEQUENCE [LARGE SCALE GENOMIC DNA]</scope>
    <source>
        <strain evidence="10 11">LNHT1506</strain>
    </source>
</reference>
<name>A0A6H0XM90_9PEZI</name>
<dbReference type="InterPro" id="IPR029058">
    <property type="entry name" value="AB_hydrolase_fold"/>
</dbReference>
<gene>
    <name evidence="10" type="ORF">AMS68_001350</name>
</gene>
<sequence length="735" mass="75668">MFTYTYTGAEPVDGAANTDGTCYYKKGTSQVYGGTLTVNGLVRLATAGSIPTSTPTAALSFGGSNGGLSTSVVNVASTSSPQLTTSVVSTSSVPPSASNAATASIPQLGSSIISSSIVSSVPPSSSAQLASSLTSNLIVPSSVSNAATTSILQSGTSTASIPGVSNVAITSSLQLASSLLSSLNVPSSTSNAVPSSAIQLSSSIPPSLSSTASVSVAPSASNSLSALALTSTLIQTSTTIPTPSSQVFSTSSASSSAACTLAPVPAVPVCPTANATSFIDSCGTNYTVYCGFDSNPGAASQASASTLLQCMQLCDGYAGCVAASLASGICYLKTGFSTIFGNSNVQTLVRYVPPNPAFSPPISGSSLSASSGCGLPLPGGLVNNGPSVLFNFINPTSGLLRNYTIHIPQYYDQNHASPVIFAFPGNGEAASNIEGETGLSNSALNPYAIVVYVNGYGLGFASNPNWGVPGTQYGFVDDIGFMRNLVPNITSSFCIDTTRIWATGHSNGGGFVNVMACDPVLSSIFTVFTANSAACYTNATSGDPDTIEPLNTPVQALCSPSRNNPFLEMHGTADGTIKYYGGSRNSKILPSIPHLMTDWAIRDGMSPNNVTTALSSLVTQYQFGNSSQNLGFVTQLTLGNWIHAWPTIATGAPIDGGPVIMNFFYAMSNHIIARGFDQQYSSVGLYDIAVFQFYRPSCYVEWYHNPTVITIDTQLDHATINTQRDVLGVRVTNYI</sequence>
<dbReference type="InterPro" id="IPR043595">
    <property type="entry name" value="FaeB/C/D"/>
</dbReference>
<protein>
    <recommendedName>
        <fullName evidence="2">feruloyl esterase</fullName>
        <ecNumber evidence="2">3.1.1.73</ecNumber>
    </recommendedName>
</protein>
<evidence type="ECO:0000313" key="10">
    <source>
        <dbReference type="EMBL" id="QIW95832.1"/>
    </source>
</evidence>
<keyword evidence="4" id="KW-0858">Xylan degradation</keyword>
<evidence type="ECO:0000256" key="8">
    <source>
        <dbReference type="ARBA" id="ARBA00023326"/>
    </source>
</evidence>
<keyword evidence="5" id="KW-0732">Signal</keyword>
<dbReference type="PANTHER" id="PTHR38050:SF2">
    <property type="entry name" value="FERULOYL ESTERASE C-RELATED"/>
    <property type="match status" value="1"/>
</dbReference>
<dbReference type="GO" id="GO:0030600">
    <property type="term" value="F:feruloyl esterase activity"/>
    <property type="evidence" value="ECO:0007669"/>
    <property type="project" value="UniProtKB-EC"/>
</dbReference>
<dbReference type="SUPFAM" id="SSF53474">
    <property type="entry name" value="alpha/beta-Hydrolases"/>
    <property type="match status" value="1"/>
</dbReference>
<evidence type="ECO:0000256" key="1">
    <source>
        <dbReference type="ARBA" id="ARBA00004613"/>
    </source>
</evidence>
<keyword evidence="3" id="KW-0964">Secreted</keyword>
<dbReference type="GO" id="GO:0045493">
    <property type="term" value="P:xylan catabolic process"/>
    <property type="evidence" value="ECO:0007669"/>
    <property type="project" value="UniProtKB-KW"/>
</dbReference>
<evidence type="ECO:0000313" key="11">
    <source>
        <dbReference type="Proteomes" id="UP000503462"/>
    </source>
</evidence>
<keyword evidence="7" id="KW-0119">Carbohydrate metabolism</keyword>
<dbReference type="GO" id="GO:0005576">
    <property type="term" value="C:extracellular region"/>
    <property type="evidence" value="ECO:0007669"/>
    <property type="project" value="UniProtKB-SubCell"/>
</dbReference>
<evidence type="ECO:0000256" key="4">
    <source>
        <dbReference type="ARBA" id="ARBA00022651"/>
    </source>
</evidence>